<gene>
    <name evidence="6" type="ORF">EXIGLDRAFT_843348</name>
</gene>
<evidence type="ECO:0000313" key="7">
    <source>
        <dbReference type="Proteomes" id="UP000077266"/>
    </source>
</evidence>
<dbReference type="PROSITE" id="PS01360">
    <property type="entry name" value="ZF_MYND_1"/>
    <property type="match status" value="1"/>
</dbReference>
<evidence type="ECO:0000256" key="3">
    <source>
        <dbReference type="ARBA" id="ARBA00022833"/>
    </source>
</evidence>
<dbReference type="STRING" id="1314781.A0A165ZI46"/>
<keyword evidence="2 4" id="KW-0863">Zinc-finger</keyword>
<sequence length="293" mass="32844">MNNYQPIFVNGQQMGSSFTLDPSNMRKGSITIVPNGGPPRVMQQEDFFFHIPEKGSLVRPCANCFKAPPTPSETFKACARCKVTHYCSVECQKANWKVHKPTCNNRVAGFEQMKREEEEATKAGKPYFSQLVLQKWYRDKMNHVVEYAAFHALEVYKGPHNALNKTHFCLFDMQFDETRPKDVDALKLLDVVPAPLSMLDRLNTNTSGDAFAMFKKGTQQGGMVLVFMDSSKKVIHVEAHMPDDPAAWKKTPDAKWKMHVLMQANSGGNKMAAAMAHSEPAAPPPTSAMIMKD</sequence>
<evidence type="ECO:0000256" key="4">
    <source>
        <dbReference type="PROSITE-ProRule" id="PRU00134"/>
    </source>
</evidence>
<reference evidence="6 7" key="1">
    <citation type="journal article" date="2016" name="Mol. Biol. Evol.">
        <title>Comparative Genomics of Early-Diverging Mushroom-Forming Fungi Provides Insights into the Origins of Lignocellulose Decay Capabilities.</title>
        <authorList>
            <person name="Nagy L.G."/>
            <person name="Riley R."/>
            <person name="Tritt A."/>
            <person name="Adam C."/>
            <person name="Daum C."/>
            <person name="Floudas D."/>
            <person name="Sun H."/>
            <person name="Yadav J.S."/>
            <person name="Pangilinan J."/>
            <person name="Larsson K.H."/>
            <person name="Matsuura K."/>
            <person name="Barry K."/>
            <person name="Labutti K."/>
            <person name="Kuo R."/>
            <person name="Ohm R.A."/>
            <person name="Bhattacharya S.S."/>
            <person name="Shirouzu T."/>
            <person name="Yoshinaga Y."/>
            <person name="Martin F.M."/>
            <person name="Grigoriev I.V."/>
            <person name="Hibbett D.S."/>
        </authorList>
    </citation>
    <scope>NUCLEOTIDE SEQUENCE [LARGE SCALE GENOMIC DNA]</scope>
    <source>
        <strain evidence="6 7">HHB12029</strain>
    </source>
</reference>
<dbReference type="Proteomes" id="UP000077266">
    <property type="component" value="Unassembled WGS sequence"/>
</dbReference>
<evidence type="ECO:0000259" key="5">
    <source>
        <dbReference type="PROSITE" id="PS50865"/>
    </source>
</evidence>
<protein>
    <submittedName>
        <fullName evidence="6">Zf-MYND-domain-containing protein</fullName>
    </submittedName>
</protein>
<dbReference type="PROSITE" id="PS50865">
    <property type="entry name" value="ZF_MYND_2"/>
    <property type="match status" value="1"/>
</dbReference>
<feature type="domain" description="MYND-type" evidence="5">
    <location>
        <begin position="61"/>
        <end position="103"/>
    </location>
</feature>
<evidence type="ECO:0000313" key="6">
    <source>
        <dbReference type="EMBL" id="KZV82909.1"/>
    </source>
</evidence>
<organism evidence="6 7">
    <name type="scientific">Exidia glandulosa HHB12029</name>
    <dbReference type="NCBI Taxonomy" id="1314781"/>
    <lineage>
        <taxon>Eukaryota</taxon>
        <taxon>Fungi</taxon>
        <taxon>Dikarya</taxon>
        <taxon>Basidiomycota</taxon>
        <taxon>Agaricomycotina</taxon>
        <taxon>Agaricomycetes</taxon>
        <taxon>Auriculariales</taxon>
        <taxon>Exidiaceae</taxon>
        <taxon>Exidia</taxon>
    </lineage>
</organism>
<evidence type="ECO:0000256" key="2">
    <source>
        <dbReference type="ARBA" id="ARBA00022771"/>
    </source>
</evidence>
<evidence type="ECO:0000256" key="1">
    <source>
        <dbReference type="ARBA" id="ARBA00022723"/>
    </source>
</evidence>
<dbReference type="InParanoid" id="A0A165ZI46"/>
<keyword evidence="1" id="KW-0479">Metal-binding</keyword>
<dbReference type="GO" id="GO:0008270">
    <property type="term" value="F:zinc ion binding"/>
    <property type="evidence" value="ECO:0007669"/>
    <property type="project" value="UniProtKB-KW"/>
</dbReference>
<dbReference type="InterPro" id="IPR002893">
    <property type="entry name" value="Znf_MYND"/>
</dbReference>
<dbReference type="EMBL" id="KV426298">
    <property type="protein sequence ID" value="KZV82909.1"/>
    <property type="molecule type" value="Genomic_DNA"/>
</dbReference>
<dbReference type="OrthoDB" id="432970at2759"/>
<keyword evidence="3" id="KW-0862">Zinc</keyword>
<dbReference type="Gene3D" id="6.10.140.2220">
    <property type="match status" value="1"/>
</dbReference>
<accession>A0A165ZI46</accession>
<name>A0A165ZI46_EXIGL</name>
<dbReference type="SUPFAM" id="SSF144232">
    <property type="entry name" value="HIT/MYND zinc finger-like"/>
    <property type="match status" value="1"/>
</dbReference>
<proteinExistence type="predicted"/>
<dbReference type="Pfam" id="PF01753">
    <property type="entry name" value="zf-MYND"/>
    <property type="match status" value="1"/>
</dbReference>
<dbReference type="AlphaFoldDB" id="A0A165ZI46"/>
<keyword evidence="7" id="KW-1185">Reference proteome</keyword>